<dbReference type="AlphaFoldDB" id="A0A2K9PYS2"/>
<sequence>MKGKYMGQPDPGLTPKLFAPNFISTEEQEFGSYFNSNGTEFYFGVDTDGKSEIRYSKLIGDKWSKPKTILSHDRYGFNDPFLSNDENRLYFISKRALDGLGEPKDVDIWYVQKDKNGWSEPINTGTNINTNGDEYYISFTHDGTMYFSSDGHATEKGKETNHDIYYSKFIDGEFQKPVALDNSINTEAYEADVFISPDESYIIFCSTREDDSYGRGDLYISFKDSNGSWTKAVNMGKEINTQYYEYCPVVTKDGKYLFYTRNQDIYWVSTEIINEIKERNR</sequence>
<dbReference type="OrthoDB" id="9809364at2"/>
<dbReference type="Gene3D" id="2.120.10.30">
    <property type="entry name" value="TolB, C-terminal domain"/>
    <property type="match status" value="1"/>
</dbReference>
<keyword evidence="2" id="KW-1185">Reference proteome</keyword>
<dbReference type="EMBL" id="CP025791">
    <property type="protein sequence ID" value="AUP81707.1"/>
    <property type="molecule type" value="Genomic_DNA"/>
</dbReference>
<gene>
    <name evidence="1" type="ORF">C1H87_20025</name>
</gene>
<dbReference type="InterPro" id="IPR011659">
    <property type="entry name" value="WD40"/>
</dbReference>
<dbReference type="CDD" id="cd15482">
    <property type="entry name" value="Sialidase_non-viral"/>
    <property type="match status" value="1"/>
</dbReference>
<reference evidence="1 2" key="1">
    <citation type="submission" date="2018-01" db="EMBL/GenBank/DDBJ databases">
        <title>Complete genome sequence of Flavivirga eckloniae ECD14 isolated from seaweed Ecklonia cava.</title>
        <authorList>
            <person name="Lee J.H."/>
            <person name="Baik K.S."/>
            <person name="Seong C.N."/>
        </authorList>
    </citation>
    <scope>NUCLEOTIDE SEQUENCE [LARGE SCALE GENOMIC DNA]</scope>
    <source>
        <strain evidence="1 2">ECD14</strain>
    </source>
</reference>
<dbReference type="InterPro" id="IPR011042">
    <property type="entry name" value="6-blade_b-propeller_TolB-like"/>
</dbReference>
<organism evidence="1 2">
    <name type="scientific">Flavivirga eckloniae</name>
    <dbReference type="NCBI Taxonomy" id="1803846"/>
    <lineage>
        <taxon>Bacteria</taxon>
        <taxon>Pseudomonadati</taxon>
        <taxon>Bacteroidota</taxon>
        <taxon>Flavobacteriia</taxon>
        <taxon>Flavobacteriales</taxon>
        <taxon>Flavobacteriaceae</taxon>
        <taxon>Flavivirga</taxon>
    </lineage>
</organism>
<accession>A0A2K9PYS2</accession>
<name>A0A2K9PYS2_9FLAO</name>
<proteinExistence type="predicted"/>
<dbReference type="Proteomes" id="UP000235826">
    <property type="component" value="Chromosome"/>
</dbReference>
<evidence type="ECO:0000313" key="2">
    <source>
        <dbReference type="Proteomes" id="UP000235826"/>
    </source>
</evidence>
<evidence type="ECO:0000313" key="1">
    <source>
        <dbReference type="EMBL" id="AUP81707.1"/>
    </source>
</evidence>
<dbReference type="SUPFAM" id="SSF82171">
    <property type="entry name" value="DPP6 N-terminal domain-like"/>
    <property type="match status" value="1"/>
</dbReference>
<protein>
    <submittedName>
        <fullName evidence="1">Uncharacterized protein</fullName>
    </submittedName>
</protein>
<dbReference type="KEGG" id="fek:C1H87_20025"/>
<dbReference type="Pfam" id="PF07676">
    <property type="entry name" value="PD40"/>
    <property type="match status" value="4"/>
</dbReference>